<gene>
    <name evidence="17" type="ORF">CHR55_24435</name>
    <name evidence="16" type="ORF">PXH69_05610</name>
</gene>
<dbReference type="Pfam" id="PF02518">
    <property type="entry name" value="HATPase_c"/>
    <property type="match status" value="1"/>
</dbReference>
<proteinExistence type="predicted"/>
<keyword evidence="10" id="KW-0067">ATP-binding</keyword>
<dbReference type="Pfam" id="PF00672">
    <property type="entry name" value="HAMP"/>
    <property type="match status" value="1"/>
</dbReference>
<dbReference type="CDD" id="cd06225">
    <property type="entry name" value="HAMP"/>
    <property type="match status" value="1"/>
</dbReference>
<dbReference type="EMBL" id="NOVD01000025">
    <property type="protein sequence ID" value="PCK24692.1"/>
    <property type="molecule type" value="Genomic_DNA"/>
</dbReference>
<dbReference type="GO" id="GO:0000155">
    <property type="term" value="F:phosphorelay sensor kinase activity"/>
    <property type="evidence" value="ECO:0007669"/>
    <property type="project" value="InterPro"/>
</dbReference>
<dbReference type="SMART" id="SM00387">
    <property type="entry name" value="HATPase_c"/>
    <property type="match status" value="1"/>
</dbReference>
<evidence type="ECO:0000256" key="2">
    <source>
        <dbReference type="ARBA" id="ARBA00004651"/>
    </source>
</evidence>
<feature type="transmembrane region" description="Helical" evidence="13">
    <location>
        <begin position="21"/>
        <end position="42"/>
    </location>
</feature>
<dbReference type="SUPFAM" id="SSF47384">
    <property type="entry name" value="Homodimeric domain of signal transducing histidine kinase"/>
    <property type="match status" value="1"/>
</dbReference>
<evidence type="ECO:0000256" key="4">
    <source>
        <dbReference type="ARBA" id="ARBA00022475"/>
    </source>
</evidence>
<evidence type="ECO:0000313" key="18">
    <source>
        <dbReference type="Proteomes" id="UP000230886"/>
    </source>
</evidence>
<evidence type="ECO:0000313" key="16">
    <source>
        <dbReference type="EMBL" id="MDE8644418.1"/>
    </source>
</evidence>
<evidence type="ECO:0000256" key="1">
    <source>
        <dbReference type="ARBA" id="ARBA00000085"/>
    </source>
</evidence>
<dbReference type="InterPro" id="IPR050980">
    <property type="entry name" value="2C_sensor_his_kinase"/>
</dbReference>
<feature type="domain" description="Histidine kinase" evidence="14">
    <location>
        <begin position="128"/>
        <end position="331"/>
    </location>
</feature>
<dbReference type="InterPro" id="IPR003660">
    <property type="entry name" value="HAMP_dom"/>
</dbReference>
<evidence type="ECO:0000259" key="14">
    <source>
        <dbReference type="PROSITE" id="PS50109"/>
    </source>
</evidence>
<evidence type="ECO:0000256" key="9">
    <source>
        <dbReference type="ARBA" id="ARBA00022777"/>
    </source>
</evidence>
<dbReference type="InterPro" id="IPR003594">
    <property type="entry name" value="HATPase_dom"/>
</dbReference>
<keyword evidence="11 13" id="KW-1133">Transmembrane helix</keyword>
<accession>A0A069JH54</accession>
<organism evidence="17 18">
    <name type="scientific">Rhodococcus qingshengii</name>
    <dbReference type="NCBI Taxonomy" id="334542"/>
    <lineage>
        <taxon>Bacteria</taxon>
        <taxon>Bacillati</taxon>
        <taxon>Actinomycetota</taxon>
        <taxon>Actinomycetes</taxon>
        <taxon>Mycobacteriales</taxon>
        <taxon>Nocardiaceae</taxon>
        <taxon>Rhodococcus</taxon>
        <taxon>Rhodococcus erythropolis group</taxon>
    </lineage>
</organism>
<dbReference type="InterPro" id="IPR004358">
    <property type="entry name" value="Sig_transdc_His_kin-like_C"/>
</dbReference>
<dbReference type="InterPro" id="IPR036890">
    <property type="entry name" value="HATPase_C_sf"/>
</dbReference>
<reference evidence="16" key="2">
    <citation type="submission" date="2023-02" db="EMBL/GenBank/DDBJ databases">
        <title>A novel hydrolase synthesized by Rhodococcus erythropolis HQ is responsible for the detoxification of Zearalenone.</title>
        <authorList>
            <person name="Hu J."/>
            <person name="Xu J."/>
        </authorList>
    </citation>
    <scope>NUCLEOTIDE SEQUENCE</scope>
    <source>
        <strain evidence="16">HQ</strain>
    </source>
</reference>
<dbReference type="Gene3D" id="3.30.565.10">
    <property type="entry name" value="Histidine kinase-like ATPase, C-terminal domain"/>
    <property type="match status" value="1"/>
</dbReference>
<dbReference type="InterPro" id="IPR036097">
    <property type="entry name" value="HisK_dim/P_sf"/>
</dbReference>
<evidence type="ECO:0000256" key="5">
    <source>
        <dbReference type="ARBA" id="ARBA00022553"/>
    </source>
</evidence>
<keyword evidence="6" id="KW-0808">Transferase</keyword>
<dbReference type="PROSITE" id="PS50109">
    <property type="entry name" value="HIS_KIN"/>
    <property type="match status" value="1"/>
</dbReference>
<reference evidence="17 18" key="1">
    <citation type="submission" date="2017-07" db="EMBL/GenBank/DDBJ databases">
        <title>Draft sequence of Rhodococcus enclensis 23b-28.</title>
        <authorList>
            <person name="Besaury L."/>
            <person name="Sancelme M."/>
            <person name="Amato P."/>
            <person name="Lallement A."/>
            <person name="Delort A.-M."/>
        </authorList>
    </citation>
    <scope>NUCLEOTIDE SEQUENCE [LARGE SCALE GENOMIC DNA]</scope>
    <source>
        <strain evidence="17 18">23b-28</strain>
    </source>
</reference>
<dbReference type="GO" id="GO:0005886">
    <property type="term" value="C:plasma membrane"/>
    <property type="evidence" value="ECO:0007669"/>
    <property type="project" value="UniProtKB-SubCell"/>
</dbReference>
<comment type="catalytic activity">
    <reaction evidence="1">
        <text>ATP + protein L-histidine = ADP + protein N-phospho-L-histidine.</text>
        <dbReference type="EC" id="2.7.13.3"/>
    </reaction>
</comment>
<evidence type="ECO:0000256" key="13">
    <source>
        <dbReference type="SAM" id="Phobius"/>
    </source>
</evidence>
<dbReference type="GO" id="GO:0005524">
    <property type="term" value="F:ATP binding"/>
    <property type="evidence" value="ECO:0007669"/>
    <property type="project" value="UniProtKB-KW"/>
</dbReference>
<evidence type="ECO:0000256" key="3">
    <source>
        <dbReference type="ARBA" id="ARBA00012438"/>
    </source>
</evidence>
<dbReference type="PANTHER" id="PTHR44936">
    <property type="entry name" value="SENSOR PROTEIN CREC"/>
    <property type="match status" value="1"/>
</dbReference>
<dbReference type="SMART" id="SM00388">
    <property type="entry name" value="HisKA"/>
    <property type="match status" value="1"/>
</dbReference>
<keyword evidence="4" id="KW-1003">Cell membrane</keyword>
<evidence type="ECO:0000256" key="8">
    <source>
        <dbReference type="ARBA" id="ARBA00022741"/>
    </source>
</evidence>
<keyword evidence="13" id="KW-0472">Membrane</keyword>
<dbReference type="PROSITE" id="PS50885">
    <property type="entry name" value="HAMP"/>
    <property type="match status" value="1"/>
</dbReference>
<evidence type="ECO:0000256" key="10">
    <source>
        <dbReference type="ARBA" id="ARBA00022840"/>
    </source>
</evidence>
<keyword evidence="9 17" id="KW-0418">Kinase</keyword>
<name>A0A069JH54_RHOSG</name>
<protein>
    <recommendedName>
        <fullName evidence="3">histidine kinase</fullName>
        <ecNumber evidence="3">2.7.13.3</ecNumber>
    </recommendedName>
</protein>
<dbReference type="CDD" id="cd00082">
    <property type="entry name" value="HisKA"/>
    <property type="match status" value="1"/>
</dbReference>
<dbReference type="Proteomes" id="UP001217325">
    <property type="component" value="Unassembled WGS sequence"/>
</dbReference>
<dbReference type="PRINTS" id="PR00344">
    <property type="entry name" value="BCTRLSENSOR"/>
</dbReference>
<keyword evidence="12" id="KW-0902">Two-component regulatory system</keyword>
<dbReference type="InterPro" id="IPR003661">
    <property type="entry name" value="HisK_dim/P_dom"/>
</dbReference>
<dbReference type="SUPFAM" id="SSF158472">
    <property type="entry name" value="HAMP domain-like"/>
    <property type="match status" value="1"/>
</dbReference>
<dbReference type="EMBL" id="JARDXE010000003">
    <property type="protein sequence ID" value="MDE8644418.1"/>
    <property type="molecule type" value="Genomic_DNA"/>
</dbReference>
<keyword evidence="7 13" id="KW-0812">Transmembrane</keyword>
<keyword evidence="8" id="KW-0547">Nucleotide-binding</keyword>
<evidence type="ECO:0000256" key="11">
    <source>
        <dbReference type="ARBA" id="ARBA00022989"/>
    </source>
</evidence>
<evidence type="ECO:0000256" key="7">
    <source>
        <dbReference type="ARBA" id="ARBA00022692"/>
    </source>
</evidence>
<dbReference type="Gene3D" id="1.10.287.130">
    <property type="match status" value="1"/>
</dbReference>
<dbReference type="EC" id="2.7.13.3" evidence="3"/>
<evidence type="ECO:0000259" key="15">
    <source>
        <dbReference type="PROSITE" id="PS50885"/>
    </source>
</evidence>
<comment type="caution">
    <text evidence="17">The sequence shown here is derived from an EMBL/GenBank/DDBJ whole genome shotgun (WGS) entry which is preliminary data.</text>
</comment>
<dbReference type="FunFam" id="1.10.287.130:FF:000001">
    <property type="entry name" value="Two-component sensor histidine kinase"/>
    <property type="match status" value="1"/>
</dbReference>
<dbReference type="GeneID" id="64142347"/>
<sequence>MSVVDRLFARWPRPLDPMRSFKVKVGLLVVAALVFAAGGFWLTSQQPFRFALLTALVVALGVTQVLAHGMTSPLREMTAAAKAMARGDYSRRVRATSRDEVGELAHAFNRMAEDLGADDRYRRELIGNVSHELRTPITALQAMLENVVDGVEEPDPAMMKSALRQTERLGALVADLLDLSKLEGGAMPLKRRRFEVEPFLRELSSVSAGDIEIDVKPPQLSVVADPDRLHQVVTNLVDNAVQHGNVDTKVVIRVRTGSAGELVLDVHDDGPGIEPQARERVFDRFIRGGSTDGGTGLGLAIAKWAVELHDGRIAVVDAPSGCCIRVVLPQN</sequence>
<evidence type="ECO:0000256" key="12">
    <source>
        <dbReference type="ARBA" id="ARBA00023012"/>
    </source>
</evidence>
<dbReference type="InterPro" id="IPR005467">
    <property type="entry name" value="His_kinase_dom"/>
</dbReference>
<dbReference type="AlphaFoldDB" id="A0A069JH54"/>
<accession>A0A1C3ZDM0</accession>
<dbReference type="Proteomes" id="UP000230886">
    <property type="component" value="Unassembled WGS sequence"/>
</dbReference>
<dbReference type="Gene3D" id="6.10.340.10">
    <property type="match status" value="1"/>
</dbReference>
<evidence type="ECO:0000256" key="6">
    <source>
        <dbReference type="ARBA" id="ARBA00022679"/>
    </source>
</evidence>
<dbReference type="Pfam" id="PF00512">
    <property type="entry name" value="HisKA"/>
    <property type="match status" value="1"/>
</dbReference>
<dbReference type="SUPFAM" id="SSF55874">
    <property type="entry name" value="ATPase domain of HSP90 chaperone/DNA topoisomerase II/histidine kinase"/>
    <property type="match status" value="1"/>
</dbReference>
<feature type="domain" description="HAMP" evidence="15">
    <location>
        <begin position="68"/>
        <end position="120"/>
    </location>
</feature>
<dbReference type="RefSeq" id="WP_007727705.1">
    <property type="nucleotide sequence ID" value="NZ_AP023172.1"/>
</dbReference>
<keyword evidence="5" id="KW-0597">Phosphoprotein</keyword>
<dbReference type="PANTHER" id="PTHR44936:SF10">
    <property type="entry name" value="SENSOR PROTEIN RSTB"/>
    <property type="match status" value="1"/>
</dbReference>
<comment type="subcellular location">
    <subcellularLocation>
        <location evidence="2">Cell membrane</location>
        <topology evidence="2">Multi-pass membrane protein</topology>
    </subcellularLocation>
</comment>
<evidence type="ECO:0000313" key="17">
    <source>
        <dbReference type="EMBL" id="PCK24692.1"/>
    </source>
</evidence>
<dbReference type="SMART" id="SM00304">
    <property type="entry name" value="HAMP"/>
    <property type="match status" value="1"/>
</dbReference>